<proteinExistence type="predicted"/>
<evidence type="ECO:0000313" key="2">
    <source>
        <dbReference type="Proteomes" id="UP000540412"/>
    </source>
</evidence>
<organism evidence="1 2">
    <name type="scientific">Nocardia transvalensis</name>
    <dbReference type="NCBI Taxonomy" id="37333"/>
    <lineage>
        <taxon>Bacteria</taxon>
        <taxon>Bacillati</taxon>
        <taxon>Actinomycetota</taxon>
        <taxon>Actinomycetes</taxon>
        <taxon>Mycobacteriales</taxon>
        <taxon>Nocardiaceae</taxon>
        <taxon>Nocardia</taxon>
    </lineage>
</organism>
<keyword evidence="2" id="KW-1185">Reference proteome</keyword>
<dbReference type="Proteomes" id="UP000540412">
    <property type="component" value="Unassembled WGS sequence"/>
</dbReference>
<evidence type="ECO:0000313" key="1">
    <source>
        <dbReference type="EMBL" id="MBB5914892.1"/>
    </source>
</evidence>
<name>A0A7W9PF23_9NOCA</name>
<dbReference type="RefSeq" id="WP_276325722.1">
    <property type="nucleotide sequence ID" value="NZ_JACHIT010000001.1"/>
</dbReference>
<dbReference type="EMBL" id="JACHIT010000001">
    <property type="protein sequence ID" value="MBB5914892.1"/>
    <property type="molecule type" value="Genomic_DNA"/>
</dbReference>
<dbReference type="AlphaFoldDB" id="A0A7W9PF23"/>
<gene>
    <name evidence="1" type="ORF">BJY24_003759</name>
</gene>
<accession>A0A7W9PF23</accession>
<sequence length="41" mass="3938">MVSAVAATVLPSAVTAAAIRTAAVSHGFGVVGEVIDPNSLS</sequence>
<comment type="caution">
    <text evidence="1">The sequence shown here is derived from an EMBL/GenBank/DDBJ whole genome shotgun (WGS) entry which is preliminary data.</text>
</comment>
<protein>
    <submittedName>
        <fullName evidence="1">Uncharacterized protein</fullName>
    </submittedName>
</protein>
<reference evidence="1 2" key="1">
    <citation type="submission" date="2020-08" db="EMBL/GenBank/DDBJ databases">
        <title>Sequencing the genomes of 1000 actinobacteria strains.</title>
        <authorList>
            <person name="Klenk H.-P."/>
        </authorList>
    </citation>
    <scope>NUCLEOTIDE SEQUENCE [LARGE SCALE GENOMIC DNA]</scope>
    <source>
        <strain evidence="1 2">DSM 43582</strain>
    </source>
</reference>